<dbReference type="OrthoDB" id="5597692at2759"/>
<dbReference type="PROSITE" id="PS01050">
    <property type="entry name" value="YJEF_C_2"/>
    <property type="match status" value="1"/>
</dbReference>
<evidence type="ECO:0000256" key="6">
    <source>
        <dbReference type="ARBA" id="ARBA00047472"/>
    </source>
</evidence>
<evidence type="ECO:0000259" key="7">
    <source>
        <dbReference type="PROSITE" id="PS51383"/>
    </source>
</evidence>
<dbReference type="InterPro" id="IPR029056">
    <property type="entry name" value="Ribokinase-like"/>
</dbReference>
<accession>A0A1R1PK27</accession>
<dbReference type="GO" id="GO:0047453">
    <property type="term" value="F:ATP-dependent NAD(P)H-hydrate dehydratase activity"/>
    <property type="evidence" value="ECO:0007669"/>
    <property type="project" value="UniProtKB-EC"/>
</dbReference>
<dbReference type="InterPro" id="IPR000631">
    <property type="entry name" value="CARKD"/>
</dbReference>
<keyword evidence="5" id="KW-0456">Lyase</keyword>
<dbReference type="GO" id="GO:0110051">
    <property type="term" value="P:metabolite repair"/>
    <property type="evidence" value="ECO:0007669"/>
    <property type="project" value="TreeGrafter"/>
</dbReference>
<dbReference type="PROSITE" id="PS51383">
    <property type="entry name" value="YJEF_C_3"/>
    <property type="match status" value="1"/>
</dbReference>
<keyword evidence="3" id="KW-0521">NADP</keyword>
<organism evidence="8 9">
    <name type="scientific">Zancudomyces culisetae</name>
    <name type="common">Gut fungus</name>
    <name type="synonym">Smittium culisetae</name>
    <dbReference type="NCBI Taxonomy" id="1213189"/>
    <lineage>
        <taxon>Eukaryota</taxon>
        <taxon>Fungi</taxon>
        <taxon>Fungi incertae sedis</taxon>
        <taxon>Zoopagomycota</taxon>
        <taxon>Kickxellomycotina</taxon>
        <taxon>Harpellomycetes</taxon>
        <taxon>Harpellales</taxon>
        <taxon>Legeriomycetaceae</taxon>
        <taxon>Zancudomyces</taxon>
    </lineage>
</organism>
<evidence type="ECO:0000313" key="9">
    <source>
        <dbReference type="Proteomes" id="UP000188320"/>
    </source>
</evidence>
<evidence type="ECO:0000256" key="1">
    <source>
        <dbReference type="ARBA" id="ARBA00022741"/>
    </source>
</evidence>
<dbReference type="Pfam" id="PF01256">
    <property type="entry name" value="Carb_kinase"/>
    <property type="match status" value="1"/>
</dbReference>
<evidence type="ECO:0000256" key="4">
    <source>
        <dbReference type="ARBA" id="ARBA00023027"/>
    </source>
</evidence>
<evidence type="ECO:0000256" key="3">
    <source>
        <dbReference type="ARBA" id="ARBA00022857"/>
    </source>
</evidence>
<evidence type="ECO:0000256" key="2">
    <source>
        <dbReference type="ARBA" id="ARBA00022840"/>
    </source>
</evidence>
<evidence type="ECO:0000313" key="8">
    <source>
        <dbReference type="EMBL" id="OMH81289.1"/>
    </source>
</evidence>
<dbReference type="PANTHER" id="PTHR12592">
    <property type="entry name" value="ATP-DEPENDENT (S)-NAD(P)H-HYDRATE DEHYDRATASE FAMILY MEMBER"/>
    <property type="match status" value="1"/>
</dbReference>
<dbReference type="Proteomes" id="UP000188320">
    <property type="component" value="Unassembled WGS sequence"/>
</dbReference>
<dbReference type="AlphaFoldDB" id="A0A1R1PK27"/>
<gene>
    <name evidence="8" type="ORF">AX774_g5261</name>
</gene>
<evidence type="ECO:0000256" key="5">
    <source>
        <dbReference type="ARBA" id="ARBA00023239"/>
    </source>
</evidence>
<keyword evidence="1" id="KW-0547">Nucleotide-binding</keyword>
<dbReference type="PANTHER" id="PTHR12592:SF0">
    <property type="entry name" value="ATP-DEPENDENT (S)-NAD(P)H-HYDRATE DEHYDRATASE"/>
    <property type="match status" value="1"/>
</dbReference>
<comment type="catalytic activity">
    <reaction evidence="6">
        <text>(6S)-NADPHX + ATP = ADP + phosphate + NADPH + H(+)</text>
        <dbReference type="Rhea" id="RHEA:32231"/>
        <dbReference type="ChEBI" id="CHEBI:15378"/>
        <dbReference type="ChEBI" id="CHEBI:30616"/>
        <dbReference type="ChEBI" id="CHEBI:43474"/>
        <dbReference type="ChEBI" id="CHEBI:57783"/>
        <dbReference type="ChEBI" id="CHEBI:64076"/>
        <dbReference type="ChEBI" id="CHEBI:456216"/>
        <dbReference type="EC" id="4.2.1.93"/>
    </reaction>
</comment>
<keyword evidence="4" id="KW-0520">NAD</keyword>
<name>A0A1R1PK27_ZANCU</name>
<protein>
    <submittedName>
        <fullName evidence="8">ATP-dependent (S)-NAD(P)H-hydrate dehydratase</fullName>
    </submittedName>
</protein>
<keyword evidence="2" id="KW-0067">ATP-binding</keyword>
<keyword evidence="9" id="KW-1185">Reference proteome</keyword>
<proteinExistence type="predicted"/>
<reference evidence="9" key="1">
    <citation type="submission" date="2017-01" db="EMBL/GenBank/DDBJ databases">
        <authorList>
            <person name="Wang Y."/>
            <person name="White M."/>
            <person name="Kvist S."/>
            <person name="Moncalvo J.-M."/>
        </authorList>
    </citation>
    <scope>NUCLEOTIDE SEQUENCE [LARGE SCALE GENOMIC DNA]</scope>
    <source>
        <strain evidence="9">COL-18-3</strain>
    </source>
</reference>
<feature type="domain" description="YjeF C-terminal" evidence="7">
    <location>
        <begin position="1"/>
        <end position="124"/>
    </location>
</feature>
<comment type="caution">
    <text evidence="8">The sequence shown here is derived from an EMBL/GenBank/DDBJ whole genome shotgun (WGS) entry which is preliminary data.</text>
</comment>
<sequence length="127" mass="13978">MEKCAVECAKKLGGVTVVVKGEHDIITNGETVVYCSEQGGLKRCGGQGDVTSGAIATFLGWSVCYRQNRWRHENEISQEEIPILAAYAGCLVTRRASHLAYNEHGFSTQTSEILKHLNNARSFLAKY</sequence>
<dbReference type="Gene3D" id="3.40.1190.20">
    <property type="match status" value="1"/>
</dbReference>
<dbReference type="EMBL" id="LSSK01000934">
    <property type="protein sequence ID" value="OMH81289.1"/>
    <property type="molecule type" value="Genomic_DNA"/>
</dbReference>
<dbReference type="GO" id="GO:0005524">
    <property type="term" value="F:ATP binding"/>
    <property type="evidence" value="ECO:0007669"/>
    <property type="project" value="UniProtKB-KW"/>
</dbReference>
<dbReference type="SUPFAM" id="SSF53613">
    <property type="entry name" value="Ribokinase-like"/>
    <property type="match status" value="1"/>
</dbReference>
<dbReference type="InterPro" id="IPR017953">
    <property type="entry name" value="Carbohydrate_kinase_pred_CS"/>
</dbReference>